<dbReference type="InterPro" id="IPR012340">
    <property type="entry name" value="NA-bd_OB-fold"/>
</dbReference>
<dbReference type="Gene3D" id="2.40.50.140">
    <property type="entry name" value="Nucleic acid-binding proteins"/>
    <property type="match status" value="1"/>
</dbReference>
<accession>A0AA96WFD3</accession>
<sequence length="76" mass="8175">MSSLFLPSNSQLLPEPALGITDRPIAYGQNGRVKYKGTYWSAQLYRPEPTTVVSVGEPVSIIGIRGITLLVTPTAS</sequence>
<dbReference type="EMBL" id="CP053586">
    <property type="protein sequence ID" value="WNZ24368.1"/>
    <property type="molecule type" value="Genomic_DNA"/>
</dbReference>
<dbReference type="InterPro" id="IPR002810">
    <property type="entry name" value="NfeD-like_C"/>
</dbReference>
<name>A0AA96WFD3_9CYAN</name>
<reference evidence="2" key="1">
    <citation type="submission" date="2020-05" db="EMBL/GenBank/DDBJ databases">
        <authorList>
            <person name="Zhu T."/>
            <person name="Keshari N."/>
            <person name="Lu X."/>
        </authorList>
    </citation>
    <scope>NUCLEOTIDE SEQUENCE</scope>
    <source>
        <strain evidence="2">NK1-12</strain>
    </source>
</reference>
<proteinExistence type="predicted"/>
<dbReference type="AlphaFoldDB" id="A0AA96WFD3"/>
<gene>
    <name evidence="2" type="ORF">HJG54_16895</name>
</gene>
<protein>
    <submittedName>
        <fullName evidence="2">NfeD family protein</fullName>
    </submittedName>
</protein>
<organism evidence="2">
    <name type="scientific">Leptolyngbya sp. NK1-12</name>
    <dbReference type="NCBI Taxonomy" id="2547451"/>
    <lineage>
        <taxon>Bacteria</taxon>
        <taxon>Bacillati</taxon>
        <taxon>Cyanobacteriota</taxon>
        <taxon>Cyanophyceae</taxon>
        <taxon>Leptolyngbyales</taxon>
        <taxon>Leptolyngbyaceae</taxon>
        <taxon>Leptolyngbya group</taxon>
        <taxon>Leptolyngbya</taxon>
    </lineage>
</organism>
<evidence type="ECO:0000313" key="2">
    <source>
        <dbReference type="EMBL" id="WNZ24368.1"/>
    </source>
</evidence>
<dbReference type="Pfam" id="PF01957">
    <property type="entry name" value="NfeD"/>
    <property type="match status" value="1"/>
</dbReference>
<evidence type="ECO:0000259" key="1">
    <source>
        <dbReference type="Pfam" id="PF01957"/>
    </source>
</evidence>
<dbReference type="RefSeq" id="WP_316430139.1">
    <property type="nucleotide sequence ID" value="NZ_CP053586.1"/>
</dbReference>
<feature type="domain" description="NfeD-like C-terminal" evidence="1">
    <location>
        <begin position="26"/>
        <end position="73"/>
    </location>
</feature>